<evidence type="ECO:0000313" key="1">
    <source>
        <dbReference type="EMBL" id="OMH79721.1"/>
    </source>
</evidence>
<accession>A0A1R1PFH7</accession>
<protein>
    <submittedName>
        <fullName evidence="1">Uncharacterized protein</fullName>
    </submittedName>
</protein>
<sequence length="37" mass="4129">MQAVENVFVCQANLAAPNQNEIHIANSDLCKEKMLKI</sequence>
<organism evidence="1 2">
    <name type="scientific">Zancudomyces culisetae</name>
    <name type="common">Gut fungus</name>
    <name type="synonym">Smittium culisetae</name>
    <dbReference type="NCBI Taxonomy" id="1213189"/>
    <lineage>
        <taxon>Eukaryota</taxon>
        <taxon>Fungi</taxon>
        <taxon>Fungi incertae sedis</taxon>
        <taxon>Zoopagomycota</taxon>
        <taxon>Kickxellomycotina</taxon>
        <taxon>Harpellomycetes</taxon>
        <taxon>Harpellales</taxon>
        <taxon>Legeriomycetaceae</taxon>
        <taxon>Zancudomyces</taxon>
    </lineage>
</organism>
<dbReference type="AlphaFoldDB" id="A0A1R1PFH7"/>
<dbReference type="Proteomes" id="UP000188320">
    <property type="component" value="Unassembled WGS sequence"/>
</dbReference>
<dbReference type="EMBL" id="LSSK01001439">
    <property type="protein sequence ID" value="OMH79721.1"/>
    <property type="molecule type" value="Genomic_DNA"/>
</dbReference>
<proteinExistence type="predicted"/>
<gene>
    <name evidence="1" type="ORF">AX774_g6855</name>
</gene>
<name>A0A1R1PFH7_ZANCU</name>
<reference evidence="2" key="1">
    <citation type="submission" date="2017-01" db="EMBL/GenBank/DDBJ databases">
        <authorList>
            <person name="Wang Y."/>
            <person name="White M."/>
            <person name="Kvist S."/>
            <person name="Moncalvo J.-M."/>
        </authorList>
    </citation>
    <scope>NUCLEOTIDE SEQUENCE [LARGE SCALE GENOMIC DNA]</scope>
    <source>
        <strain evidence="2">COL-18-3</strain>
    </source>
</reference>
<feature type="non-terminal residue" evidence="1">
    <location>
        <position position="37"/>
    </location>
</feature>
<evidence type="ECO:0000313" key="2">
    <source>
        <dbReference type="Proteomes" id="UP000188320"/>
    </source>
</evidence>
<comment type="caution">
    <text evidence="1">The sequence shown here is derived from an EMBL/GenBank/DDBJ whole genome shotgun (WGS) entry which is preliminary data.</text>
</comment>
<keyword evidence="2" id="KW-1185">Reference proteome</keyword>